<name>A0A1H8PR44_9ACTN</name>
<evidence type="ECO:0000256" key="1">
    <source>
        <dbReference type="SAM" id="MobiDB-lite"/>
    </source>
</evidence>
<dbReference type="RefSeq" id="WP_075017602.1">
    <property type="nucleotide sequence ID" value="NZ_FODD01000026.1"/>
</dbReference>
<keyword evidence="2" id="KW-1133">Transmembrane helix</keyword>
<dbReference type="AlphaFoldDB" id="A0A1H8PR44"/>
<dbReference type="Proteomes" id="UP000181951">
    <property type="component" value="Unassembled WGS sequence"/>
</dbReference>
<evidence type="ECO:0000313" key="3">
    <source>
        <dbReference type="EMBL" id="SEO44430.1"/>
    </source>
</evidence>
<feature type="region of interest" description="Disordered" evidence="1">
    <location>
        <begin position="90"/>
        <end position="153"/>
    </location>
</feature>
<evidence type="ECO:0000313" key="4">
    <source>
        <dbReference type="Proteomes" id="UP000181951"/>
    </source>
</evidence>
<keyword evidence="2" id="KW-0472">Membrane</keyword>
<keyword evidence="4" id="KW-1185">Reference proteome</keyword>
<gene>
    <name evidence="3" type="ORF">SAMN05216267_1026117</name>
</gene>
<reference evidence="3 4" key="1">
    <citation type="submission" date="2016-10" db="EMBL/GenBank/DDBJ databases">
        <authorList>
            <person name="de Groot N.N."/>
        </authorList>
    </citation>
    <scope>NUCLEOTIDE SEQUENCE [LARGE SCALE GENOMIC DNA]</scope>
    <source>
        <strain evidence="3 4">CGMCC 4.2026</strain>
    </source>
</reference>
<sequence>MNESLALTAIAVMAVFCLWILLRLAKQQRDGTLHHPEDEQLREDADTRDVETRLVDIPWREGGRHPEPELLPANAAPSAVTEPAVIAVQDEAAETAAGGAVREPAGATEAGRAGYRFPDDGHDGGTDGAPRASEAGQTEQTEQAGAPHHASRS</sequence>
<keyword evidence="2" id="KW-0812">Transmembrane</keyword>
<organism evidence="3 4">
    <name type="scientific">Actinacidiphila rubida</name>
    <dbReference type="NCBI Taxonomy" id="310780"/>
    <lineage>
        <taxon>Bacteria</taxon>
        <taxon>Bacillati</taxon>
        <taxon>Actinomycetota</taxon>
        <taxon>Actinomycetes</taxon>
        <taxon>Kitasatosporales</taxon>
        <taxon>Streptomycetaceae</taxon>
        <taxon>Actinacidiphila</taxon>
    </lineage>
</organism>
<proteinExistence type="predicted"/>
<dbReference type="EMBL" id="FODD01000026">
    <property type="protein sequence ID" value="SEO44430.1"/>
    <property type="molecule type" value="Genomic_DNA"/>
</dbReference>
<feature type="transmembrane region" description="Helical" evidence="2">
    <location>
        <begin position="6"/>
        <end position="25"/>
    </location>
</feature>
<evidence type="ECO:0000256" key="2">
    <source>
        <dbReference type="SAM" id="Phobius"/>
    </source>
</evidence>
<accession>A0A1H8PR44</accession>
<protein>
    <submittedName>
        <fullName evidence="3">Uncharacterized protein</fullName>
    </submittedName>
</protein>